<evidence type="ECO:0000313" key="2">
    <source>
        <dbReference type="Proteomes" id="UP001527925"/>
    </source>
</evidence>
<dbReference type="EMBL" id="JADGIZ020000084">
    <property type="protein sequence ID" value="KAL2911915.1"/>
    <property type="molecule type" value="Genomic_DNA"/>
</dbReference>
<keyword evidence="2" id="KW-1185">Reference proteome</keyword>
<proteinExistence type="predicted"/>
<organism evidence="1 2">
    <name type="scientific">Polyrhizophydium stewartii</name>
    <dbReference type="NCBI Taxonomy" id="2732419"/>
    <lineage>
        <taxon>Eukaryota</taxon>
        <taxon>Fungi</taxon>
        <taxon>Fungi incertae sedis</taxon>
        <taxon>Chytridiomycota</taxon>
        <taxon>Chytridiomycota incertae sedis</taxon>
        <taxon>Chytridiomycetes</taxon>
        <taxon>Rhizophydiales</taxon>
        <taxon>Rhizophydiales incertae sedis</taxon>
        <taxon>Polyrhizophydium</taxon>
    </lineage>
</organism>
<name>A0ABR4MXC0_9FUNG</name>
<accession>A0ABR4MXC0</accession>
<protein>
    <submittedName>
        <fullName evidence="1">Uncharacterized protein</fullName>
    </submittedName>
</protein>
<gene>
    <name evidence="1" type="ORF">HK105_208635</name>
</gene>
<evidence type="ECO:0000313" key="1">
    <source>
        <dbReference type="EMBL" id="KAL2911915.1"/>
    </source>
</evidence>
<dbReference type="Proteomes" id="UP001527925">
    <property type="component" value="Unassembled WGS sequence"/>
</dbReference>
<reference evidence="1 2" key="1">
    <citation type="submission" date="2023-09" db="EMBL/GenBank/DDBJ databases">
        <title>Pangenome analysis of Batrachochytrium dendrobatidis and related Chytrids.</title>
        <authorList>
            <person name="Yacoub M.N."/>
            <person name="Stajich J.E."/>
            <person name="James T.Y."/>
        </authorList>
    </citation>
    <scope>NUCLEOTIDE SEQUENCE [LARGE SCALE GENOMIC DNA]</scope>
    <source>
        <strain evidence="1 2">JEL0888</strain>
    </source>
</reference>
<sequence length="199" mass="22010">MLVSWPARPCLTNTIMRRLPSPGARLDAEHLRSASASGLSASTACLRPLQALVFGCSSKVVGDFAEAVKKEHHPLLADVNHAQIVLSACRKQKDGSGDQLEGLRRGMSLEELRTNPDFESNGADNPIIVEVLPPPKGETKSVYILFEDDDLDTSREPTEINEKTFNIYLELYGGFADVSSNHVHYAFDRLENGKTYRMH</sequence>
<comment type="caution">
    <text evidence="1">The sequence shown here is derived from an EMBL/GenBank/DDBJ whole genome shotgun (WGS) entry which is preliminary data.</text>
</comment>